<evidence type="ECO:0000259" key="1">
    <source>
        <dbReference type="PROSITE" id="PS51410"/>
    </source>
</evidence>
<sequence length="55" mass="6466">MQELLRLYWFDSKTGLSAKQIDPDTPEVHSERKTLAAYNLSIQISKRQLARRSFQ</sequence>
<protein>
    <recommendedName>
        <fullName evidence="1">Biopterin-dependent aromatic amino acid hydroxylase family profile domain-containing protein</fullName>
    </recommendedName>
</protein>
<comment type="caution">
    <text evidence="2">The sequence shown here is derived from an EMBL/GenBank/DDBJ whole genome shotgun (WGS) entry which is preliminary data.</text>
</comment>
<dbReference type="Proteomes" id="UP001232063">
    <property type="component" value="Unassembled WGS sequence"/>
</dbReference>
<keyword evidence="3" id="KW-1185">Reference proteome</keyword>
<reference evidence="2" key="1">
    <citation type="submission" date="2023-05" db="EMBL/GenBank/DDBJ databases">
        <authorList>
            <person name="Zhang X."/>
        </authorList>
    </citation>
    <scope>NUCLEOTIDE SEQUENCE</scope>
    <source>
        <strain evidence="2">BD1B2-1</strain>
    </source>
</reference>
<evidence type="ECO:0000313" key="3">
    <source>
        <dbReference type="Proteomes" id="UP001232063"/>
    </source>
</evidence>
<accession>A0AAE3R785</accession>
<dbReference type="PROSITE" id="PS51410">
    <property type="entry name" value="BH4_AAA_HYDROXYL_2"/>
    <property type="match status" value="1"/>
</dbReference>
<dbReference type="AlphaFoldDB" id="A0AAE3R785"/>
<dbReference type="GO" id="GO:0016714">
    <property type="term" value="F:oxidoreductase activity, acting on paired donors, with incorporation or reduction of molecular oxygen, reduced pteridine as one donor, and incorporation of one atom of oxygen"/>
    <property type="evidence" value="ECO:0007669"/>
    <property type="project" value="InterPro"/>
</dbReference>
<gene>
    <name evidence="2" type="ORF">QNI22_31050</name>
</gene>
<dbReference type="RefSeq" id="WP_313998021.1">
    <property type="nucleotide sequence ID" value="NZ_JASJOU010000014.1"/>
</dbReference>
<organism evidence="2 3">
    <name type="scientific">Xanthocytophaga agilis</name>
    <dbReference type="NCBI Taxonomy" id="3048010"/>
    <lineage>
        <taxon>Bacteria</taxon>
        <taxon>Pseudomonadati</taxon>
        <taxon>Bacteroidota</taxon>
        <taxon>Cytophagia</taxon>
        <taxon>Cytophagales</taxon>
        <taxon>Rhodocytophagaceae</taxon>
        <taxon>Xanthocytophaga</taxon>
    </lineage>
</organism>
<dbReference type="EMBL" id="JASJOU010000014">
    <property type="protein sequence ID" value="MDJ1505136.1"/>
    <property type="molecule type" value="Genomic_DNA"/>
</dbReference>
<evidence type="ECO:0000313" key="2">
    <source>
        <dbReference type="EMBL" id="MDJ1505136.1"/>
    </source>
</evidence>
<proteinExistence type="predicted"/>
<name>A0AAE3R785_9BACT</name>
<dbReference type="InterPro" id="IPR019774">
    <property type="entry name" value="Aromatic-AA_hydroxylase_C"/>
</dbReference>
<feature type="domain" description="Biopterin-dependent aromatic amino acid hydroxylase family profile" evidence="1">
    <location>
        <begin position="1"/>
        <end position="55"/>
    </location>
</feature>